<proteinExistence type="predicted"/>
<dbReference type="AlphaFoldDB" id="A0A2N4UMM0"/>
<evidence type="ECO:0000313" key="3">
    <source>
        <dbReference type="EMBL" id="PLC56253.1"/>
    </source>
</evidence>
<dbReference type="Pfam" id="PF07996">
    <property type="entry name" value="T4SS"/>
    <property type="match status" value="1"/>
</dbReference>
<gene>
    <name evidence="3" type="ORF">CIK00_19290</name>
</gene>
<feature type="coiled-coil region" evidence="1">
    <location>
        <begin position="49"/>
        <end position="76"/>
    </location>
</feature>
<protein>
    <recommendedName>
        <fullName evidence="5">P-type DNA transfer protein VirB5</fullName>
    </recommendedName>
</protein>
<dbReference type="InterPro" id="IPR014158">
    <property type="entry name" value="T4SS_VirB5"/>
</dbReference>
<feature type="signal peptide" evidence="2">
    <location>
        <begin position="1"/>
        <end position="25"/>
    </location>
</feature>
<dbReference type="EMBL" id="NPIB01000034">
    <property type="protein sequence ID" value="PLC56253.1"/>
    <property type="molecule type" value="Genomic_DNA"/>
</dbReference>
<dbReference type="Gene3D" id="1.20.58.430">
    <property type="entry name" value="Type IV secretion system, VirB5-domain"/>
    <property type="match status" value="1"/>
</dbReference>
<dbReference type="SUPFAM" id="SSF101082">
    <property type="entry name" value="Typo IV secretion system protein TraC"/>
    <property type="match status" value="1"/>
</dbReference>
<evidence type="ECO:0008006" key="5">
    <source>
        <dbReference type="Google" id="ProtNLM"/>
    </source>
</evidence>
<dbReference type="RefSeq" id="WP_065208457.1">
    <property type="nucleotide sequence ID" value="NZ_BPPU01000006.1"/>
</dbReference>
<dbReference type="Proteomes" id="UP000234420">
    <property type="component" value="Unassembled WGS sequence"/>
</dbReference>
<keyword evidence="1" id="KW-0175">Coiled coil</keyword>
<dbReference type="OrthoDB" id="9780974at2"/>
<name>A0A2N4UMM0_9GAMM</name>
<dbReference type="InterPro" id="IPR023220">
    <property type="entry name" value="T4SS_VirB5-domain"/>
</dbReference>
<accession>A0A2N4UMM0</accession>
<organism evidence="3 4">
    <name type="scientific">Photobacterium carnosum</name>
    <dbReference type="NCBI Taxonomy" id="2023717"/>
    <lineage>
        <taxon>Bacteria</taxon>
        <taxon>Pseudomonadati</taxon>
        <taxon>Pseudomonadota</taxon>
        <taxon>Gammaproteobacteria</taxon>
        <taxon>Vibrionales</taxon>
        <taxon>Vibrionaceae</taxon>
        <taxon>Photobacterium</taxon>
    </lineage>
</organism>
<sequence length="248" mass="27796">MKKSKKTVIALAMLCSSTFSLSAFAGFPVLIDADIPAQINQVINHAQDIKNYAQLLKNWTQLKNQYEQQLRMYAAQTGNAMLGNIFNDPQLHNFLPLNWEQTFKDLNNQGLAALSPTANQALQQFGLTTSPVLSQVQRINYQARIGSIAQSQTDSQQAYVKSQKRTQQIQGLMNQINKTQNPKEIAEVNARIAAENGLIQNEANKLKLAQQIQARNTELLEYQAAQQANAIFNSRKYSNPTPNITIQF</sequence>
<evidence type="ECO:0000313" key="4">
    <source>
        <dbReference type="Proteomes" id="UP000234420"/>
    </source>
</evidence>
<dbReference type="CDD" id="cd14262">
    <property type="entry name" value="VirB5_like"/>
    <property type="match status" value="1"/>
</dbReference>
<reference evidence="3 4" key="1">
    <citation type="journal article" date="2018" name="Syst. Appl. Microbiol.">
        <title>Photobacterium carnosum sp. nov., isolated from spoiled modified atmosphere packaged poultry meat.</title>
        <authorList>
            <person name="Hilgarth M."/>
            <person name="Fuertes S."/>
            <person name="Ehrmann M."/>
            <person name="Vogel R.F."/>
        </authorList>
    </citation>
    <scope>NUCLEOTIDE SEQUENCE [LARGE SCALE GENOMIC DNA]</scope>
    <source>
        <strain evidence="3 4">TMW 2.2021</strain>
    </source>
</reference>
<feature type="chain" id="PRO_5014846547" description="P-type DNA transfer protein VirB5" evidence="2">
    <location>
        <begin position="26"/>
        <end position="248"/>
    </location>
</feature>
<evidence type="ECO:0000256" key="1">
    <source>
        <dbReference type="SAM" id="Coils"/>
    </source>
</evidence>
<evidence type="ECO:0000256" key="2">
    <source>
        <dbReference type="SAM" id="SignalP"/>
    </source>
</evidence>
<keyword evidence="2" id="KW-0732">Signal</keyword>
<comment type="caution">
    <text evidence="3">The sequence shown here is derived from an EMBL/GenBank/DDBJ whole genome shotgun (WGS) entry which is preliminary data.</text>
</comment>
<keyword evidence="4" id="KW-1185">Reference proteome</keyword>